<reference evidence="2" key="1">
    <citation type="submission" date="2023-03" db="EMBL/GenBank/DDBJ databases">
        <title>Massive genome expansion in bonnet fungi (Mycena s.s.) driven by repeated elements and novel gene families across ecological guilds.</title>
        <authorList>
            <consortium name="Lawrence Berkeley National Laboratory"/>
            <person name="Harder C.B."/>
            <person name="Miyauchi S."/>
            <person name="Viragh M."/>
            <person name="Kuo A."/>
            <person name="Thoen E."/>
            <person name="Andreopoulos B."/>
            <person name="Lu D."/>
            <person name="Skrede I."/>
            <person name="Drula E."/>
            <person name="Henrissat B."/>
            <person name="Morin E."/>
            <person name="Kohler A."/>
            <person name="Barry K."/>
            <person name="LaButti K."/>
            <person name="Morin E."/>
            <person name="Salamov A."/>
            <person name="Lipzen A."/>
            <person name="Mereny Z."/>
            <person name="Hegedus B."/>
            <person name="Baldrian P."/>
            <person name="Stursova M."/>
            <person name="Weitz H."/>
            <person name="Taylor A."/>
            <person name="Grigoriev I.V."/>
            <person name="Nagy L.G."/>
            <person name="Martin F."/>
            <person name="Kauserud H."/>
        </authorList>
    </citation>
    <scope>NUCLEOTIDE SEQUENCE</scope>
    <source>
        <strain evidence="2">CBHHK182m</strain>
    </source>
</reference>
<organism evidence="2 3">
    <name type="scientific">Mycena metata</name>
    <dbReference type="NCBI Taxonomy" id="1033252"/>
    <lineage>
        <taxon>Eukaryota</taxon>
        <taxon>Fungi</taxon>
        <taxon>Dikarya</taxon>
        <taxon>Basidiomycota</taxon>
        <taxon>Agaricomycotina</taxon>
        <taxon>Agaricomycetes</taxon>
        <taxon>Agaricomycetidae</taxon>
        <taxon>Agaricales</taxon>
        <taxon>Marasmiineae</taxon>
        <taxon>Mycenaceae</taxon>
        <taxon>Mycena</taxon>
    </lineage>
</organism>
<comment type="caution">
    <text evidence="2">The sequence shown here is derived from an EMBL/GenBank/DDBJ whole genome shotgun (WGS) entry which is preliminary data.</text>
</comment>
<evidence type="ECO:0000313" key="3">
    <source>
        <dbReference type="Proteomes" id="UP001215598"/>
    </source>
</evidence>
<evidence type="ECO:0000313" key="2">
    <source>
        <dbReference type="EMBL" id="KAJ7709308.1"/>
    </source>
</evidence>
<proteinExistence type="predicted"/>
<accession>A0AAD7H092</accession>
<evidence type="ECO:0000259" key="1">
    <source>
        <dbReference type="Pfam" id="PF23295"/>
    </source>
</evidence>
<name>A0AAD7H092_9AGAR</name>
<protein>
    <recommendedName>
        <fullName evidence="1">Alfy-like armadillo-like repeat domain-containing protein</fullName>
    </recommendedName>
</protein>
<sequence>MFLQRGGLGSLHQRLHQRLLRKSKLGLVGNRKRIMMQDAPGATKDVFREMDGFVGLMGALSTAHERGTGTGEEESVSETIECSRLAFLITSDAITDHPENAAYFKKRVGYDSLATAIHTLIAVISQQLGHARNLRFLLIQCH</sequence>
<dbReference type="EMBL" id="JARKIB010000422">
    <property type="protein sequence ID" value="KAJ7709308.1"/>
    <property type="molecule type" value="Genomic_DNA"/>
</dbReference>
<dbReference type="InterPro" id="IPR056252">
    <property type="entry name" value="Alfy-like_Arm-like"/>
</dbReference>
<gene>
    <name evidence="2" type="ORF">B0H16DRAFT_1481029</name>
</gene>
<feature type="domain" description="Alfy-like armadillo-like repeat" evidence="1">
    <location>
        <begin position="32"/>
        <end position="127"/>
    </location>
</feature>
<dbReference type="Pfam" id="PF23295">
    <property type="entry name" value="Arm_4"/>
    <property type="match status" value="1"/>
</dbReference>
<dbReference type="Proteomes" id="UP001215598">
    <property type="component" value="Unassembled WGS sequence"/>
</dbReference>
<dbReference type="AlphaFoldDB" id="A0AAD7H092"/>
<keyword evidence="3" id="KW-1185">Reference proteome</keyword>